<evidence type="ECO:0000313" key="4">
    <source>
        <dbReference type="Proteomes" id="UP001143304"/>
    </source>
</evidence>
<keyword evidence="3" id="KW-0407">Ion channel</keyword>
<evidence type="ECO:0000256" key="1">
    <source>
        <dbReference type="SAM" id="Phobius"/>
    </source>
</evidence>
<organism evidence="3 4">
    <name type="scientific">Candidatus Marimicrobium litorale</name>
    <dbReference type="NCBI Taxonomy" id="2518991"/>
    <lineage>
        <taxon>Bacteria</taxon>
        <taxon>Pseudomonadati</taxon>
        <taxon>Pseudomonadota</taxon>
        <taxon>Gammaproteobacteria</taxon>
        <taxon>Cellvibrionales</taxon>
        <taxon>Halieaceae</taxon>
        <taxon>Marimicrobium</taxon>
    </lineage>
</organism>
<dbReference type="Gene3D" id="1.10.287.70">
    <property type="match status" value="1"/>
</dbReference>
<keyword evidence="1" id="KW-1133">Transmembrane helix</keyword>
<dbReference type="Proteomes" id="UP001143304">
    <property type="component" value="Unassembled WGS sequence"/>
</dbReference>
<feature type="transmembrane region" description="Helical" evidence="1">
    <location>
        <begin position="190"/>
        <end position="214"/>
    </location>
</feature>
<keyword evidence="3" id="KW-0406">Ion transport</keyword>
<evidence type="ECO:0000259" key="2">
    <source>
        <dbReference type="Pfam" id="PF07885"/>
    </source>
</evidence>
<keyword evidence="1" id="KW-0812">Transmembrane</keyword>
<dbReference type="GO" id="GO:0034220">
    <property type="term" value="P:monoatomic ion transmembrane transport"/>
    <property type="evidence" value="ECO:0007669"/>
    <property type="project" value="UniProtKB-KW"/>
</dbReference>
<feature type="domain" description="Potassium channel" evidence="2">
    <location>
        <begin position="154"/>
        <end position="210"/>
    </location>
</feature>
<accession>A0ABT3T1C4</accession>
<feature type="transmembrane region" description="Helical" evidence="1">
    <location>
        <begin position="118"/>
        <end position="141"/>
    </location>
</feature>
<sequence length="218" mass="24282">MQKIDSHNNFLFFTASLVFLLLVSGFVGSTPDGEDHLLLQAVILATELVAYLSLSLSSRWRKFVMVMVIFNLTTALFRENAVFQFSSRVSLAASMTFYIGMAYIGCRQVFSSGKTELNTIVGTIAIYLMLGIIWSLLYLAVMEIWPNGLDGIEYRDWHDNLSSMLYFSFVTMTTLGYGDITPTVPIFRTLAYLQAVAGSFYMAVVVASLVGSFISKSK</sequence>
<protein>
    <submittedName>
        <fullName evidence="3">Two pore domain potassium channel family protein</fullName>
    </submittedName>
</protein>
<keyword evidence="4" id="KW-1185">Reference proteome</keyword>
<dbReference type="InterPro" id="IPR013099">
    <property type="entry name" value="K_chnl_dom"/>
</dbReference>
<dbReference type="RefSeq" id="WP_279247816.1">
    <property type="nucleotide sequence ID" value="NZ_SHNO01000001.1"/>
</dbReference>
<reference evidence="3" key="1">
    <citation type="submission" date="2019-02" db="EMBL/GenBank/DDBJ databases">
        <authorList>
            <person name="Li S.-H."/>
        </authorList>
    </citation>
    <scope>NUCLEOTIDE SEQUENCE</scope>
    <source>
        <strain evidence="3">IMCC11814</strain>
    </source>
</reference>
<dbReference type="PRINTS" id="PR00169">
    <property type="entry name" value="KCHANNEL"/>
</dbReference>
<keyword evidence="3" id="KW-0813">Transport</keyword>
<gene>
    <name evidence="3" type="ORF">EYC82_01660</name>
</gene>
<feature type="transmembrane region" description="Helical" evidence="1">
    <location>
        <begin position="38"/>
        <end position="56"/>
    </location>
</feature>
<feature type="transmembrane region" description="Helical" evidence="1">
    <location>
        <begin position="89"/>
        <end position="106"/>
    </location>
</feature>
<keyword evidence="1" id="KW-0472">Membrane</keyword>
<name>A0ABT3T1C4_9GAMM</name>
<dbReference type="Pfam" id="PF07885">
    <property type="entry name" value="Ion_trans_2"/>
    <property type="match status" value="1"/>
</dbReference>
<feature type="transmembrane region" description="Helical" evidence="1">
    <location>
        <begin position="161"/>
        <end position="178"/>
    </location>
</feature>
<dbReference type="EMBL" id="SHNO01000001">
    <property type="protein sequence ID" value="MCX2976062.1"/>
    <property type="molecule type" value="Genomic_DNA"/>
</dbReference>
<proteinExistence type="predicted"/>
<dbReference type="SUPFAM" id="SSF81324">
    <property type="entry name" value="Voltage-gated potassium channels"/>
    <property type="match status" value="1"/>
</dbReference>
<evidence type="ECO:0000313" key="3">
    <source>
        <dbReference type="EMBL" id="MCX2976062.1"/>
    </source>
</evidence>
<comment type="caution">
    <text evidence="3">The sequence shown here is derived from an EMBL/GenBank/DDBJ whole genome shotgun (WGS) entry which is preliminary data.</text>
</comment>